<evidence type="ECO:0000256" key="1">
    <source>
        <dbReference type="ARBA" id="ARBA00009865"/>
    </source>
</evidence>
<evidence type="ECO:0000313" key="8">
    <source>
        <dbReference type="Proteomes" id="UP000683310"/>
    </source>
</evidence>
<dbReference type="GO" id="GO:0016787">
    <property type="term" value="F:hydrolase activity"/>
    <property type="evidence" value="ECO:0007669"/>
    <property type="project" value="UniProtKB-KW"/>
</dbReference>
<evidence type="ECO:0000256" key="3">
    <source>
        <dbReference type="ARBA" id="ARBA00022801"/>
    </source>
</evidence>
<dbReference type="Gene3D" id="2.115.10.20">
    <property type="entry name" value="Glycosyl hydrolase domain, family 43"/>
    <property type="match status" value="1"/>
</dbReference>
<feature type="region of interest" description="Disordered" evidence="6">
    <location>
        <begin position="370"/>
        <end position="397"/>
    </location>
</feature>
<sequence>MNRRVALIGSLPAGAVRFTGWRSALAVAGAVTVAIGSTVVGVGAAQAPASGPPGEEFANPVLAPGADPSMAYYQGRFHLVQGDFYNNDNIVIRSSDTLGGLGKSEPKVVWEHPACPAPACTKIWAPELVHIGDRWWIYFAGQSDDSNESHRMYALRSTGDDPTGPYDYLGPLNLPGGWAIDGTYQQYENVGYYFWSCLHDPEDTRVQDICVVRMSDPMTPVGDRVSIATPTADWETVPNDADLKINEAPQPLIAPDGRLFATFSANASFDDTYRIGLLELARGGNPLDPKAWTKSGGPMLPGGPGAIAPGHNGFLTIDGHPWITYHARLEPGTGWEGRSIRVQPMYFGPDGRPRFGMAFGPDSPIVIEAPTQATSAAPVTPAAPVTSAARPAPGKPG</sequence>
<accession>A0ABX8CN11</accession>
<dbReference type="Proteomes" id="UP000683310">
    <property type="component" value="Chromosome"/>
</dbReference>
<gene>
    <name evidence="7" type="ORF">KHQ06_35980</name>
</gene>
<dbReference type="Pfam" id="PF04616">
    <property type="entry name" value="Glyco_hydro_43"/>
    <property type="match status" value="1"/>
</dbReference>
<dbReference type="InterPro" id="IPR023296">
    <property type="entry name" value="Glyco_hydro_beta-prop_sf"/>
</dbReference>
<evidence type="ECO:0000256" key="5">
    <source>
        <dbReference type="RuleBase" id="RU361187"/>
    </source>
</evidence>
<reference evidence="7 8" key="1">
    <citation type="submission" date="2021-04" db="EMBL/GenBank/DDBJ databases">
        <title>Nocardia tengchongensis.</title>
        <authorList>
            <person name="Zhuang k."/>
            <person name="Ran Y."/>
            <person name="Li W."/>
        </authorList>
    </citation>
    <scope>NUCLEOTIDE SEQUENCE [LARGE SCALE GENOMIC DNA]</scope>
    <source>
        <strain evidence="7 8">CFH S0057</strain>
    </source>
</reference>
<keyword evidence="8" id="KW-1185">Reference proteome</keyword>
<dbReference type="InterPro" id="IPR006710">
    <property type="entry name" value="Glyco_hydro_43"/>
</dbReference>
<name>A0ABX8CN11_9NOCA</name>
<keyword evidence="4 5" id="KW-0326">Glycosidase</keyword>
<evidence type="ECO:0000256" key="4">
    <source>
        <dbReference type="ARBA" id="ARBA00023295"/>
    </source>
</evidence>
<dbReference type="RefSeq" id="WP_213557419.1">
    <property type="nucleotide sequence ID" value="NZ_JBHZDI010000159.1"/>
</dbReference>
<evidence type="ECO:0000256" key="6">
    <source>
        <dbReference type="SAM" id="MobiDB-lite"/>
    </source>
</evidence>
<dbReference type="CDD" id="cd18820">
    <property type="entry name" value="GH43_LbAraf43-like"/>
    <property type="match status" value="1"/>
</dbReference>
<proteinExistence type="inferred from homology"/>
<evidence type="ECO:0000256" key="2">
    <source>
        <dbReference type="ARBA" id="ARBA00022729"/>
    </source>
</evidence>
<evidence type="ECO:0000313" key="7">
    <source>
        <dbReference type="EMBL" id="QVI21317.1"/>
    </source>
</evidence>
<keyword evidence="2" id="KW-0732">Signal</keyword>
<organism evidence="7 8">
    <name type="scientific">Nocardia tengchongensis</name>
    <dbReference type="NCBI Taxonomy" id="2055889"/>
    <lineage>
        <taxon>Bacteria</taxon>
        <taxon>Bacillati</taxon>
        <taxon>Actinomycetota</taxon>
        <taxon>Actinomycetes</taxon>
        <taxon>Mycobacteriales</taxon>
        <taxon>Nocardiaceae</taxon>
        <taxon>Nocardia</taxon>
    </lineage>
</organism>
<dbReference type="SUPFAM" id="SSF75005">
    <property type="entry name" value="Arabinanase/levansucrase/invertase"/>
    <property type="match status" value="1"/>
</dbReference>
<dbReference type="PANTHER" id="PTHR43817:SF1">
    <property type="entry name" value="HYDROLASE, FAMILY 43, PUTATIVE (AFU_ORTHOLOGUE AFUA_3G01660)-RELATED"/>
    <property type="match status" value="1"/>
</dbReference>
<protein>
    <submittedName>
        <fullName evidence="7">Glycoside hydrolase family 43 protein</fullName>
    </submittedName>
</protein>
<dbReference type="PANTHER" id="PTHR43817">
    <property type="entry name" value="GLYCOSYL HYDROLASE"/>
    <property type="match status" value="1"/>
</dbReference>
<comment type="similarity">
    <text evidence="1 5">Belongs to the glycosyl hydrolase 43 family.</text>
</comment>
<keyword evidence="3 5" id="KW-0378">Hydrolase</keyword>
<dbReference type="EMBL" id="CP074371">
    <property type="protein sequence ID" value="QVI21317.1"/>
    <property type="molecule type" value="Genomic_DNA"/>
</dbReference>